<evidence type="ECO:0000313" key="2">
    <source>
        <dbReference type="Proteomes" id="UP000641853"/>
    </source>
</evidence>
<protein>
    <submittedName>
        <fullName evidence="1">Uncharacterized protein</fullName>
    </submittedName>
</protein>
<name>A0A8H6QZK5_9EURO</name>
<dbReference type="AlphaFoldDB" id="A0A8H6QZK5"/>
<accession>A0A8H6QZK5</accession>
<organism evidence="1 2">
    <name type="scientific">Aspergillus felis</name>
    <dbReference type="NCBI Taxonomy" id="1287682"/>
    <lineage>
        <taxon>Eukaryota</taxon>
        <taxon>Fungi</taxon>
        <taxon>Dikarya</taxon>
        <taxon>Ascomycota</taxon>
        <taxon>Pezizomycotina</taxon>
        <taxon>Eurotiomycetes</taxon>
        <taxon>Eurotiomycetidae</taxon>
        <taxon>Eurotiales</taxon>
        <taxon>Aspergillaceae</taxon>
        <taxon>Aspergillus</taxon>
        <taxon>Aspergillus subgen. Fumigati</taxon>
    </lineage>
</organism>
<gene>
    <name evidence="1" type="ORF">CNMCM7691_002060</name>
</gene>
<reference evidence="1" key="1">
    <citation type="submission" date="2020-06" db="EMBL/GenBank/DDBJ databases">
        <title>Draft genome sequences of strains closely related to Aspergillus parafelis and Aspergillus hiratsukae.</title>
        <authorList>
            <person name="Dos Santos R.A.C."/>
            <person name="Rivero-Menendez O."/>
            <person name="Steenwyk J.L."/>
            <person name="Mead M.E."/>
            <person name="Goldman G.H."/>
            <person name="Alastruey-Izquierdo A."/>
            <person name="Rokas A."/>
        </authorList>
    </citation>
    <scope>NUCLEOTIDE SEQUENCE</scope>
    <source>
        <strain evidence="1">CNM-CM7691</strain>
    </source>
</reference>
<comment type="caution">
    <text evidence="1">The sequence shown here is derived from an EMBL/GenBank/DDBJ whole genome shotgun (WGS) entry which is preliminary data.</text>
</comment>
<sequence>MTAYLRKKVSSFHLSDRSAKREKRDLYVDGLHKVWKRVSVVESPYVTTSSCDMSDIRIWCVDVFHESSSDEAAITPIFFRKMPHEKLQGYEIDSNDKQTMIDVSVQKDLWVSNEQDLCDELHPLGLAGAICNALQLAFDTNKRKISDGQKTTLMQKTGWKRVDFANGIFHSAFLDDVFHSQHWYPLNAWQSGKPKDQPHVMFTMAHEYEGKNSCLLRGEVLAIIAIMLTRLASDSLTEHNIIPVMALSIMAGRKGRVLQAYFADEGLVVFKSRLFSFAGEDDGKIAAEFFLQYMGSEIIGATEVSRLSFRKIAGDEATAVTEVHHSVNLSSDDDD</sequence>
<dbReference type="Proteomes" id="UP000641853">
    <property type="component" value="Unassembled WGS sequence"/>
</dbReference>
<dbReference type="EMBL" id="JACBAG010001776">
    <property type="protein sequence ID" value="KAF7182490.1"/>
    <property type="molecule type" value="Genomic_DNA"/>
</dbReference>
<proteinExistence type="predicted"/>
<evidence type="ECO:0000313" key="1">
    <source>
        <dbReference type="EMBL" id="KAF7182490.1"/>
    </source>
</evidence>
<keyword evidence="2" id="KW-1185">Reference proteome</keyword>